<comment type="caution">
    <text evidence="2">The sequence shown here is derived from an EMBL/GenBank/DDBJ whole genome shotgun (WGS) entry which is preliminary data.</text>
</comment>
<dbReference type="GO" id="GO:0032259">
    <property type="term" value="P:methylation"/>
    <property type="evidence" value="ECO:0007669"/>
    <property type="project" value="InterPro"/>
</dbReference>
<reference evidence="2 3" key="1">
    <citation type="submission" date="2020-04" db="EMBL/GenBank/DDBJ databases">
        <title>Description of novel Gluconacetobacter.</title>
        <authorList>
            <person name="Sombolestani A."/>
        </authorList>
    </citation>
    <scope>NUCLEOTIDE SEQUENCE [LARGE SCALE GENOMIC DNA]</scope>
    <source>
        <strain evidence="2 3">LMG 19747</strain>
    </source>
</reference>
<feature type="domain" description="Ribosomal RNA methyltransferase FtsJ" evidence="1">
    <location>
        <begin position="164"/>
        <end position="251"/>
    </location>
</feature>
<evidence type="ECO:0000259" key="1">
    <source>
        <dbReference type="Pfam" id="PF01728"/>
    </source>
</evidence>
<organism evidence="2 3">
    <name type="scientific">Gluconacetobacter sacchari</name>
    <dbReference type="NCBI Taxonomy" id="92759"/>
    <lineage>
        <taxon>Bacteria</taxon>
        <taxon>Pseudomonadati</taxon>
        <taxon>Pseudomonadota</taxon>
        <taxon>Alphaproteobacteria</taxon>
        <taxon>Acetobacterales</taxon>
        <taxon>Acetobacteraceae</taxon>
        <taxon>Gluconacetobacter</taxon>
    </lineage>
</organism>
<sequence>MTVRDDDAPVVLSHPVRAAYLAAEGFEEVLAEELARLGVDIMAWHGRLALSAAPPVAASWALDIWLEPEVHAVGSIGAAVALLRGRQRNWACHAVRHHRRAALIAERLPPVAARPLAFPAAAPTGHLGAWTLLAPDRLLLSTRKSSPFVNGVAPFVEDRVGPPSRAYLKLWEACARLGAWPVPGERCVDLGASPGGWTWVIARCGAEVVAVDRADLAPEVAAMPGVTLRRESAFGIEPAELGPVDWLFSDIIAYPTRLLALARRWIAAGTAARIVMTVKFQGTTDHETAALFAAIPGGRVLHLWHNKHELTFLWDREAAGRAGSSPGRLPTT</sequence>
<dbReference type="EMBL" id="JABEQJ010000016">
    <property type="protein sequence ID" value="MBB2161108.1"/>
    <property type="molecule type" value="Genomic_DNA"/>
</dbReference>
<dbReference type="AlphaFoldDB" id="A0A7W4IE04"/>
<name>A0A7W4IE04_9PROT</name>
<evidence type="ECO:0000313" key="3">
    <source>
        <dbReference type="Proteomes" id="UP000589085"/>
    </source>
</evidence>
<dbReference type="InterPro" id="IPR002877">
    <property type="entry name" value="RNA_MeTrfase_FtsJ_dom"/>
</dbReference>
<dbReference type="PANTHER" id="PTHR37524:SF2">
    <property type="entry name" value="RIBOSOMAL RNA METHYLTRANSFERASE FTSJ DOMAIN-CONTAINING PROTEIN"/>
    <property type="match status" value="1"/>
</dbReference>
<dbReference type="RefSeq" id="WP_182997972.1">
    <property type="nucleotide sequence ID" value="NZ_JABEQJ010000016.1"/>
</dbReference>
<dbReference type="GO" id="GO:0008168">
    <property type="term" value="F:methyltransferase activity"/>
    <property type="evidence" value="ECO:0007669"/>
    <property type="project" value="InterPro"/>
</dbReference>
<dbReference type="SUPFAM" id="SSF53335">
    <property type="entry name" value="S-adenosyl-L-methionine-dependent methyltransferases"/>
    <property type="match status" value="1"/>
</dbReference>
<dbReference type="PANTHER" id="PTHR37524">
    <property type="entry name" value="RIBOSOMAL RNA LARGE SUBUNIT METHYLTRANSFERASE M"/>
    <property type="match status" value="1"/>
</dbReference>
<accession>A0A7W4IE04</accession>
<dbReference type="Proteomes" id="UP000589085">
    <property type="component" value="Unassembled WGS sequence"/>
</dbReference>
<gene>
    <name evidence="2" type="ORF">HLH48_13150</name>
</gene>
<dbReference type="Pfam" id="PF01728">
    <property type="entry name" value="FtsJ"/>
    <property type="match status" value="1"/>
</dbReference>
<proteinExistence type="predicted"/>
<dbReference type="Gene3D" id="3.40.50.150">
    <property type="entry name" value="Vaccinia Virus protein VP39"/>
    <property type="match status" value="1"/>
</dbReference>
<evidence type="ECO:0000313" key="2">
    <source>
        <dbReference type="EMBL" id="MBB2161108.1"/>
    </source>
</evidence>
<dbReference type="InterPro" id="IPR029063">
    <property type="entry name" value="SAM-dependent_MTases_sf"/>
</dbReference>
<protein>
    <recommendedName>
        <fullName evidence="1">Ribosomal RNA methyltransferase FtsJ domain-containing protein</fullName>
    </recommendedName>
</protein>